<sequence>MTLLPLHPGDDHLAESWGTMAFGAPTIIALARLCALALLRESPAAPDALPALSPEARTLLSAARERGVLELKVVNNAFVASQRFLAVYVERAPEELIAFRAADDPELSARFLEGFRQLCAAGLLLHHLNAEFSLSAAGFQAAREIPPAEVAPLLAQAQSNHPFPGQPE</sequence>
<organism evidence="1 2">
    <name type="scientific">Lignipirellula cremea</name>
    <dbReference type="NCBI Taxonomy" id="2528010"/>
    <lineage>
        <taxon>Bacteria</taxon>
        <taxon>Pseudomonadati</taxon>
        <taxon>Planctomycetota</taxon>
        <taxon>Planctomycetia</taxon>
        <taxon>Pirellulales</taxon>
        <taxon>Pirellulaceae</taxon>
        <taxon>Lignipirellula</taxon>
    </lineage>
</organism>
<evidence type="ECO:0000313" key="1">
    <source>
        <dbReference type="EMBL" id="QDU94397.1"/>
    </source>
</evidence>
<protein>
    <submittedName>
        <fullName evidence="1">Uncharacterized protein</fullName>
    </submittedName>
</protein>
<dbReference type="KEGG" id="lcre:Pla8534_21870"/>
<dbReference type="AlphaFoldDB" id="A0A518DRD2"/>
<dbReference type="OrthoDB" id="274531at2"/>
<reference evidence="1 2" key="1">
    <citation type="submission" date="2019-02" db="EMBL/GenBank/DDBJ databases">
        <title>Deep-cultivation of Planctomycetes and their phenomic and genomic characterization uncovers novel biology.</title>
        <authorList>
            <person name="Wiegand S."/>
            <person name="Jogler M."/>
            <person name="Boedeker C."/>
            <person name="Pinto D."/>
            <person name="Vollmers J."/>
            <person name="Rivas-Marin E."/>
            <person name="Kohn T."/>
            <person name="Peeters S.H."/>
            <person name="Heuer A."/>
            <person name="Rast P."/>
            <person name="Oberbeckmann S."/>
            <person name="Bunk B."/>
            <person name="Jeske O."/>
            <person name="Meyerdierks A."/>
            <person name="Storesund J.E."/>
            <person name="Kallscheuer N."/>
            <person name="Luecker S."/>
            <person name="Lage O.M."/>
            <person name="Pohl T."/>
            <person name="Merkel B.J."/>
            <person name="Hornburger P."/>
            <person name="Mueller R.-W."/>
            <person name="Bruemmer F."/>
            <person name="Labrenz M."/>
            <person name="Spormann A.M."/>
            <person name="Op den Camp H."/>
            <person name="Overmann J."/>
            <person name="Amann R."/>
            <person name="Jetten M.S.M."/>
            <person name="Mascher T."/>
            <person name="Medema M.H."/>
            <person name="Devos D.P."/>
            <person name="Kaster A.-K."/>
            <person name="Ovreas L."/>
            <person name="Rohde M."/>
            <person name="Galperin M.Y."/>
            <person name="Jogler C."/>
        </authorList>
    </citation>
    <scope>NUCLEOTIDE SEQUENCE [LARGE SCALE GENOMIC DNA]</scope>
    <source>
        <strain evidence="1 2">Pla85_3_4</strain>
    </source>
</reference>
<keyword evidence="2" id="KW-1185">Reference proteome</keyword>
<proteinExistence type="predicted"/>
<gene>
    <name evidence="1" type="ORF">Pla8534_21870</name>
</gene>
<accession>A0A518DRD2</accession>
<dbReference type="Proteomes" id="UP000317648">
    <property type="component" value="Chromosome"/>
</dbReference>
<dbReference type="RefSeq" id="WP_145052757.1">
    <property type="nucleotide sequence ID" value="NZ_CP036433.1"/>
</dbReference>
<dbReference type="EMBL" id="CP036433">
    <property type="protein sequence ID" value="QDU94397.1"/>
    <property type="molecule type" value="Genomic_DNA"/>
</dbReference>
<name>A0A518DRD2_9BACT</name>
<evidence type="ECO:0000313" key="2">
    <source>
        <dbReference type="Proteomes" id="UP000317648"/>
    </source>
</evidence>